<evidence type="ECO:0000313" key="3">
    <source>
        <dbReference type="Proteomes" id="UP000095247"/>
    </source>
</evidence>
<comment type="caution">
    <text evidence="2">The sequence shown here is derived from an EMBL/GenBank/DDBJ whole genome shotgun (WGS) entry which is preliminary data.</text>
</comment>
<gene>
    <name evidence="2" type="ORF">BFL38_11730</name>
</gene>
<dbReference type="AlphaFoldDB" id="A0A1E5NIX0"/>
<reference evidence="2 3" key="1">
    <citation type="submission" date="2016-08" db="EMBL/GenBank/DDBJ databases">
        <title>Characterization and recognition of Brachyspira hampsonii sp. nov., a novel intestinal spirochete that is pathogenic to pigs.</title>
        <authorList>
            <person name="Mirajkar N."/>
            <person name="La T."/>
            <person name="Phillips N."/>
            <person name="Hampson D."/>
            <person name="Gebhart C."/>
        </authorList>
    </citation>
    <scope>NUCLEOTIDE SEQUENCE [LARGE SCALE GENOMIC DNA]</scope>
    <source>
        <strain evidence="2 3">P280/1</strain>
    </source>
</reference>
<organism evidence="2 3">
    <name type="scientific">Brachyspira hampsonii</name>
    <dbReference type="NCBI Taxonomy" id="1287055"/>
    <lineage>
        <taxon>Bacteria</taxon>
        <taxon>Pseudomonadati</taxon>
        <taxon>Spirochaetota</taxon>
        <taxon>Spirochaetia</taxon>
        <taxon>Brachyspirales</taxon>
        <taxon>Brachyspiraceae</taxon>
        <taxon>Brachyspira</taxon>
    </lineage>
</organism>
<evidence type="ECO:0000259" key="1">
    <source>
        <dbReference type="PROSITE" id="PS50801"/>
    </source>
</evidence>
<dbReference type="InterPro" id="IPR036513">
    <property type="entry name" value="STAS_dom_sf"/>
</dbReference>
<sequence length="107" mass="12270">MAIEFNNEYISIVMEANLSAPEEIKSFIEDSNEACNIRMPVVVLDMKNVKEINSAGIAKILKLYKNLQSLKVKLFMTNLDESIKPTIKSLMMFSLIKYFDDPKDFTI</sequence>
<protein>
    <submittedName>
        <fullName evidence="2">Anti-anti-sigma factor</fullName>
    </submittedName>
</protein>
<dbReference type="InterPro" id="IPR002645">
    <property type="entry name" value="STAS_dom"/>
</dbReference>
<dbReference type="Gene3D" id="3.30.750.24">
    <property type="entry name" value="STAS domain"/>
    <property type="match status" value="1"/>
</dbReference>
<dbReference type="RefSeq" id="WP_069725563.1">
    <property type="nucleotide sequence ID" value="NZ_MDCO01000001.1"/>
</dbReference>
<feature type="domain" description="STAS" evidence="1">
    <location>
        <begin position="1"/>
        <end position="107"/>
    </location>
</feature>
<proteinExistence type="predicted"/>
<dbReference type="Pfam" id="PF01740">
    <property type="entry name" value="STAS"/>
    <property type="match status" value="1"/>
</dbReference>
<dbReference type="PROSITE" id="PS50801">
    <property type="entry name" value="STAS"/>
    <property type="match status" value="1"/>
</dbReference>
<evidence type="ECO:0000313" key="2">
    <source>
        <dbReference type="EMBL" id="OEJ16108.1"/>
    </source>
</evidence>
<name>A0A1E5NIX0_9SPIR</name>
<dbReference type="Proteomes" id="UP000095247">
    <property type="component" value="Unassembled WGS sequence"/>
</dbReference>
<dbReference type="EMBL" id="MDCO01000001">
    <property type="protein sequence ID" value="OEJ16108.1"/>
    <property type="molecule type" value="Genomic_DNA"/>
</dbReference>
<accession>A0A1E5NIX0</accession>
<dbReference type="SUPFAM" id="SSF52091">
    <property type="entry name" value="SpoIIaa-like"/>
    <property type="match status" value="1"/>
</dbReference>